<comment type="caution">
    <text evidence="3">The sequence shown here is derived from an EMBL/GenBank/DDBJ whole genome shotgun (WGS) entry which is preliminary data.</text>
</comment>
<proteinExistence type="predicted"/>
<evidence type="ECO:0000313" key="4">
    <source>
        <dbReference type="Proteomes" id="UP000532373"/>
    </source>
</evidence>
<feature type="transmembrane region" description="Helical" evidence="1">
    <location>
        <begin position="270"/>
        <end position="289"/>
    </location>
</feature>
<evidence type="ECO:0000259" key="2">
    <source>
        <dbReference type="Pfam" id="PF01757"/>
    </source>
</evidence>
<dbReference type="GO" id="GO:0009103">
    <property type="term" value="P:lipopolysaccharide biosynthetic process"/>
    <property type="evidence" value="ECO:0007669"/>
    <property type="project" value="TreeGrafter"/>
</dbReference>
<protein>
    <submittedName>
        <fullName evidence="3">Peptidoglycan/LPS O-acetylase OafA/YrhL</fullName>
    </submittedName>
</protein>
<evidence type="ECO:0000313" key="3">
    <source>
        <dbReference type="EMBL" id="MBB6470383.1"/>
    </source>
</evidence>
<gene>
    <name evidence="3" type="ORF">HNQ96_006281</name>
</gene>
<feature type="transmembrane region" description="Helical" evidence="1">
    <location>
        <begin position="29"/>
        <end position="50"/>
    </location>
</feature>
<dbReference type="GO" id="GO:0016020">
    <property type="term" value="C:membrane"/>
    <property type="evidence" value="ECO:0007669"/>
    <property type="project" value="TreeGrafter"/>
</dbReference>
<dbReference type="PANTHER" id="PTHR23028">
    <property type="entry name" value="ACETYLTRANSFERASE"/>
    <property type="match status" value="1"/>
</dbReference>
<dbReference type="EMBL" id="JACHGI010000029">
    <property type="protein sequence ID" value="MBB6470383.1"/>
    <property type="molecule type" value="Genomic_DNA"/>
</dbReference>
<organism evidence="3 4">
    <name type="scientific">Aminobacter carboxidus</name>
    <dbReference type="NCBI Taxonomy" id="376165"/>
    <lineage>
        <taxon>Bacteria</taxon>
        <taxon>Pseudomonadati</taxon>
        <taxon>Pseudomonadota</taxon>
        <taxon>Alphaproteobacteria</taxon>
        <taxon>Hyphomicrobiales</taxon>
        <taxon>Phyllobacteriaceae</taxon>
        <taxon>Aminobacter</taxon>
    </lineage>
</organism>
<reference evidence="3 4" key="1">
    <citation type="submission" date="2020-08" db="EMBL/GenBank/DDBJ databases">
        <title>Genomic Encyclopedia of Type Strains, Phase IV (KMG-IV): sequencing the most valuable type-strain genomes for metagenomic binning, comparative biology and taxonomic classification.</title>
        <authorList>
            <person name="Goeker M."/>
        </authorList>
    </citation>
    <scope>NUCLEOTIDE SEQUENCE [LARGE SCALE GENOMIC DNA]</scope>
    <source>
        <strain evidence="3 4">DSM 17454</strain>
    </source>
</reference>
<keyword evidence="1" id="KW-1133">Transmembrane helix</keyword>
<feature type="transmembrane region" description="Helical" evidence="1">
    <location>
        <begin position="70"/>
        <end position="92"/>
    </location>
</feature>
<keyword evidence="1" id="KW-0812">Transmembrane</keyword>
<feature type="domain" description="Acyltransferase 3" evidence="2">
    <location>
        <begin position="5"/>
        <end position="313"/>
    </location>
</feature>
<name>A0A8E1WLL4_9HYPH</name>
<dbReference type="InterPro" id="IPR050879">
    <property type="entry name" value="Acyltransferase_3"/>
</dbReference>
<evidence type="ECO:0000256" key="1">
    <source>
        <dbReference type="SAM" id="Phobius"/>
    </source>
</evidence>
<dbReference type="Pfam" id="PF01757">
    <property type="entry name" value="Acyl_transf_3"/>
    <property type="match status" value="1"/>
</dbReference>
<dbReference type="InterPro" id="IPR002656">
    <property type="entry name" value="Acyl_transf_3_dom"/>
</dbReference>
<dbReference type="AlphaFoldDB" id="A0A8E1WLL4"/>
<dbReference type="RefSeq" id="WP_169808293.1">
    <property type="nucleotide sequence ID" value="NZ_JACHGI010000029.1"/>
</dbReference>
<dbReference type="PANTHER" id="PTHR23028:SF53">
    <property type="entry name" value="ACYL_TRANSF_3 DOMAIN-CONTAINING PROTEIN"/>
    <property type="match status" value="1"/>
</dbReference>
<feature type="transmembrane region" description="Helical" evidence="1">
    <location>
        <begin position="236"/>
        <end position="258"/>
    </location>
</feature>
<accession>A0A8E1WLL4</accession>
<sequence length="336" mass="37326">MTYNPALDGLRALAVLAVLLFHCRFPPGFGGFIGVDVFFVLSGYLITSLLRAEVAATGRIDLLRFYLWRALRLCPALMLMLAAYALVAPALFPEDSMFRDVALAGLYLTDYSFAFWDWPDKLSHTWSLAVEQRYYLIWPLVVIATCRLSPHSVAWIFAALFVAASAWRICEVLAWGSWQEVYYRFDTRLSGLIMGSLVAILPWRPGPHAALVLSRFSMIVLGLAFLLLHWELLNALTWPAVLIDLAAGALVMSLVSGHQTPIGTALSARALVYLGSISYGIYLWHYPIVRAVRENTDPVSGTFVVVVLSIGAATLSYRFVEKPLLARRSRPAVQVA</sequence>
<feature type="transmembrane region" description="Helical" evidence="1">
    <location>
        <begin position="155"/>
        <end position="175"/>
    </location>
</feature>
<keyword evidence="1" id="KW-0472">Membrane</keyword>
<dbReference type="Proteomes" id="UP000532373">
    <property type="component" value="Unassembled WGS sequence"/>
</dbReference>
<feature type="transmembrane region" description="Helical" evidence="1">
    <location>
        <begin position="301"/>
        <end position="320"/>
    </location>
</feature>
<dbReference type="GO" id="GO:0016747">
    <property type="term" value="F:acyltransferase activity, transferring groups other than amino-acyl groups"/>
    <property type="evidence" value="ECO:0007669"/>
    <property type="project" value="InterPro"/>
</dbReference>
<feature type="transmembrane region" description="Helical" evidence="1">
    <location>
        <begin position="210"/>
        <end position="230"/>
    </location>
</feature>